<evidence type="ECO:0000313" key="2">
    <source>
        <dbReference type="Proteomes" id="UP000232544"/>
    </source>
</evidence>
<dbReference type="EMBL" id="JN700748">
    <property type="protein sequence ID" value="AFM91102.1"/>
    <property type="molecule type" value="Genomic_RNA"/>
</dbReference>
<accession>I6TGN6</accession>
<organism evidence="1 2">
    <name type="scientific">Lettuce necrotic stunt virus</name>
    <dbReference type="NCBI Taxonomy" id="167947"/>
    <lineage>
        <taxon>Viruses</taxon>
        <taxon>Riboviria</taxon>
        <taxon>Orthornavirae</taxon>
        <taxon>Kitrinoviricota</taxon>
        <taxon>Tolucaviricetes</taxon>
        <taxon>Tolivirales</taxon>
        <taxon>Tombusviridae</taxon>
        <taxon>Procedovirinae</taxon>
        <taxon>Tombusvirus</taxon>
        <taxon>Tombusvirus moroccoense</taxon>
    </lineage>
</organism>
<sequence>MMTSQVGLYGGFGRPWDGDMERVSYAVRLTSVELAIWAYAWISHNITAQCKLDANLQP</sequence>
<dbReference type="Proteomes" id="UP000232544">
    <property type="component" value="Segment"/>
</dbReference>
<evidence type="ECO:0000313" key="1">
    <source>
        <dbReference type="EMBL" id="AFM91102.1"/>
    </source>
</evidence>
<reference evidence="1 2" key="1">
    <citation type="journal article" date="2012" name="Arch. Virol.">
        <title>The genome sequence of lettuce necrotic stunt virus indicates a close relationship to Moroccan pepper virus.</title>
        <authorList>
            <person name="Wintermantel W.M."/>
            <person name="Anchieta A.G."/>
        </authorList>
    </citation>
    <scope>NUCLEOTIDE SEQUENCE [LARGE SCALE GENOMIC DNA]</scope>
    <source>
        <strain evidence="1">L2</strain>
    </source>
</reference>
<protein>
    <submittedName>
        <fullName evidence="1">Putative 6.5 kDa protein</fullName>
    </submittedName>
</protein>
<proteinExistence type="predicted"/>
<name>I6TGN6_9TOMB</name>